<sequence>TDMGKASSTSSSSLGTAYHTLGVASPHLQLAPGILCMQAAVMANILYVNGDACSHKGVRMADRLAPFLGPNTTDAVAAPLTSVTSLPLGFAMLTRSSVRAKNTMNIMLATSRCRRRWTFLLSVQVRFCLGWTVKCIGRHFFGLKEVPSNSFLITVIFSINGLLLSPPPSFLIGFGPQMGGQAYYSDLLFGSGVIDFAGSGVVHMAVSLRGHSASLVVLGTFLLWFGWYGFNPGSFNKILVTYNGESGGIMVNGRRGPYRSDHHVNGCTAALTTLFGKRILSGHWNVTDVCNGLPRGGFAAITAGCSVVTSVGRNHLRLRGCVSFNRL</sequence>
<reference evidence="7 8" key="1">
    <citation type="journal article" date="2021" name="BMC Genomics">
        <title>Datura genome reveals duplications of psychoactive alkaloid biosynthetic genes and high mutation rate following tissue culture.</title>
        <authorList>
            <person name="Rajewski A."/>
            <person name="Carter-House D."/>
            <person name="Stajich J."/>
            <person name="Litt A."/>
        </authorList>
    </citation>
    <scope>NUCLEOTIDE SEQUENCE [LARGE SCALE GENOMIC DNA]</scope>
    <source>
        <strain evidence="7">AR-01</strain>
    </source>
</reference>
<dbReference type="Gene3D" id="1.10.3430.10">
    <property type="entry name" value="Ammonium transporter AmtB like domains"/>
    <property type="match status" value="1"/>
</dbReference>
<feature type="transmembrane region" description="Helical" evidence="5">
    <location>
        <begin position="153"/>
        <end position="175"/>
    </location>
</feature>
<dbReference type="SUPFAM" id="SSF111352">
    <property type="entry name" value="Ammonium transporter"/>
    <property type="match status" value="1"/>
</dbReference>
<evidence type="ECO:0000259" key="6">
    <source>
        <dbReference type="Pfam" id="PF00909"/>
    </source>
</evidence>
<gene>
    <name evidence="7" type="ORF">HAX54_008774</name>
</gene>
<evidence type="ECO:0000256" key="5">
    <source>
        <dbReference type="SAM" id="Phobius"/>
    </source>
</evidence>
<feature type="transmembrane region" description="Helical" evidence="5">
    <location>
        <begin position="212"/>
        <end position="230"/>
    </location>
</feature>
<evidence type="ECO:0000313" key="7">
    <source>
        <dbReference type="EMBL" id="MCD7469632.1"/>
    </source>
</evidence>
<feature type="domain" description="Ammonium transporter AmtB-like" evidence="6">
    <location>
        <begin position="207"/>
        <end position="311"/>
    </location>
</feature>
<feature type="transmembrane region" description="Helical" evidence="5">
    <location>
        <begin position="187"/>
        <end position="206"/>
    </location>
</feature>
<dbReference type="InterPro" id="IPR024041">
    <property type="entry name" value="NH4_transpt_AmtB-like_dom"/>
</dbReference>
<keyword evidence="3 5" id="KW-1133">Transmembrane helix</keyword>
<accession>A0ABS8TDY4</accession>
<evidence type="ECO:0000256" key="2">
    <source>
        <dbReference type="ARBA" id="ARBA00022692"/>
    </source>
</evidence>
<evidence type="ECO:0000256" key="1">
    <source>
        <dbReference type="ARBA" id="ARBA00004141"/>
    </source>
</evidence>
<keyword evidence="4 5" id="KW-0472">Membrane</keyword>
<dbReference type="InterPro" id="IPR029020">
    <property type="entry name" value="Ammonium/urea_transptr"/>
</dbReference>
<dbReference type="PANTHER" id="PTHR11730:SF121">
    <property type="entry name" value="AMMONIUM TRANSPORTER 1 MEMBER 1"/>
    <property type="match status" value="1"/>
</dbReference>
<keyword evidence="8" id="KW-1185">Reference proteome</keyword>
<keyword evidence="2 5" id="KW-0812">Transmembrane</keyword>
<name>A0ABS8TDY4_DATST</name>
<evidence type="ECO:0000256" key="4">
    <source>
        <dbReference type="ARBA" id="ARBA00023136"/>
    </source>
</evidence>
<dbReference type="Proteomes" id="UP000823775">
    <property type="component" value="Unassembled WGS sequence"/>
</dbReference>
<protein>
    <recommendedName>
        <fullName evidence="6">Ammonium transporter AmtB-like domain-containing protein</fullName>
    </recommendedName>
</protein>
<feature type="non-terminal residue" evidence="7">
    <location>
        <position position="1"/>
    </location>
</feature>
<proteinExistence type="predicted"/>
<organism evidence="7 8">
    <name type="scientific">Datura stramonium</name>
    <name type="common">Jimsonweed</name>
    <name type="synonym">Common thornapple</name>
    <dbReference type="NCBI Taxonomy" id="4076"/>
    <lineage>
        <taxon>Eukaryota</taxon>
        <taxon>Viridiplantae</taxon>
        <taxon>Streptophyta</taxon>
        <taxon>Embryophyta</taxon>
        <taxon>Tracheophyta</taxon>
        <taxon>Spermatophyta</taxon>
        <taxon>Magnoliopsida</taxon>
        <taxon>eudicotyledons</taxon>
        <taxon>Gunneridae</taxon>
        <taxon>Pentapetalae</taxon>
        <taxon>asterids</taxon>
        <taxon>lamiids</taxon>
        <taxon>Solanales</taxon>
        <taxon>Solanaceae</taxon>
        <taxon>Solanoideae</taxon>
        <taxon>Datureae</taxon>
        <taxon>Datura</taxon>
    </lineage>
</organism>
<dbReference type="EMBL" id="JACEIK010001463">
    <property type="protein sequence ID" value="MCD7469632.1"/>
    <property type="molecule type" value="Genomic_DNA"/>
</dbReference>
<evidence type="ECO:0000313" key="8">
    <source>
        <dbReference type="Proteomes" id="UP000823775"/>
    </source>
</evidence>
<comment type="caution">
    <text evidence="7">The sequence shown here is derived from an EMBL/GenBank/DDBJ whole genome shotgun (WGS) entry which is preliminary data.</text>
</comment>
<dbReference type="Pfam" id="PF00909">
    <property type="entry name" value="Ammonium_transp"/>
    <property type="match status" value="1"/>
</dbReference>
<evidence type="ECO:0000256" key="3">
    <source>
        <dbReference type="ARBA" id="ARBA00022989"/>
    </source>
</evidence>
<comment type="subcellular location">
    <subcellularLocation>
        <location evidence="1">Membrane</location>
        <topology evidence="1">Multi-pass membrane protein</topology>
    </subcellularLocation>
</comment>
<dbReference type="PANTHER" id="PTHR11730">
    <property type="entry name" value="AMMONIUM TRANSPORTER"/>
    <property type="match status" value="1"/>
</dbReference>